<feature type="transmembrane region" description="Helical" evidence="9">
    <location>
        <begin position="47"/>
        <end position="72"/>
    </location>
</feature>
<evidence type="ECO:0000256" key="8">
    <source>
        <dbReference type="ARBA" id="ARBA00023136"/>
    </source>
</evidence>
<sequence length="233" mass="25256">MSMMNGHDFWSPVRISLQVSLLSGIVVLILGVAAARWMSKRKFKGKIMLETALLLPLVLPPTVVGFLLLVVLGRKSWVGQAIEWLFNAPVIFSWWAAVIASVVVSFPLVYQTMKNGFATVDPEIENAARASGANEWQVFRYITLPMTFHSLGTAFILGFARGLGEFGATLMIAGNIPGKTQTIPTAIYVAVDAGNMGMAWAWTGAIIIISFLMLLLTGSRNTVHEASSAVKAK</sequence>
<feature type="domain" description="ABC transmembrane type-1" evidence="11">
    <location>
        <begin position="13"/>
        <end position="217"/>
    </location>
</feature>
<evidence type="ECO:0000256" key="2">
    <source>
        <dbReference type="ARBA" id="ARBA00007069"/>
    </source>
</evidence>
<keyword evidence="6 9" id="KW-0812">Transmembrane</keyword>
<dbReference type="Proteomes" id="UP000460318">
    <property type="component" value="Unassembled WGS sequence"/>
</dbReference>
<evidence type="ECO:0000256" key="1">
    <source>
        <dbReference type="ARBA" id="ARBA00004651"/>
    </source>
</evidence>
<gene>
    <name evidence="12" type="primary">modB</name>
    <name evidence="12" type="ORF">GRF59_26705</name>
</gene>
<dbReference type="PROSITE" id="PS50928">
    <property type="entry name" value="ABC_TM1"/>
    <property type="match status" value="1"/>
</dbReference>
<organism evidence="12 13">
    <name type="scientific">Paenibacillus dendrobii</name>
    <dbReference type="NCBI Taxonomy" id="2691084"/>
    <lineage>
        <taxon>Bacteria</taxon>
        <taxon>Bacillati</taxon>
        <taxon>Bacillota</taxon>
        <taxon>Bacilli</taxon>
        <taxon>Bacillales</taxon>
        <taxon>Paenibacillaceae</taxon>
        <taxon>Paenibacillus</taxon>
    </lineage>
</organism>
<dbReference type="Gene3D" id="1.10.3720.10">
    <property type="entry name" value="MetI-like"/>
    <property type="match status" value="1"/>
</dbReference>
<evidence type="ECO:0000256" key="4">
    <source>
        <dbReference type="ARBA" id="ARBA00022475"/>
    </source>
</evidence>
<comment type="subcellular location">
    <subcellularLocation>
        <location evidence="1 9">Cell membrane</location>
        <topology evidence="1 9">Multi-pass membrane protein</topology>
    </subcellularLocation>
</comment>
<evidence type="ECO:0000256" key="7">
    <source>
        <dbReference type="ARBA" id="ARBA00022989"/>
    </source>
</evidence>
<keyword evidence="4 10" id="KW-1003">Cell membrane</keyword>
<evidence type="ECO:0000256" key="6">
    <source>
        <dbReference type="ARBA" id="ARBA00022692"/>
    </source>
</evidence>
<dbReference type="InterPro" id="IPR000515">
    <property type="entry name" value="MetI-like"/>
</dbReference>
<keyword evidence="7 9" id="KW-1133">Transmembrane helix</keyword>
<feature type="transmembrane region" description="Helical" evidence="9">
    <location>
        <begin position="138"/>
        <end position="160"/>
    </location>
</feature>
<proteinExistence type="inferred from homology"/>
<evidence type="ECO:0000256" key="10">
    <source>
        <dbReference type="RuleBase" id="RU365097"/>
    </source>
</evidence>
<dbReference type="GO" id="GO:0005886">
    <property type="term" value="C:plasma membrane"/>
    <property type="evidence" value="ECO:0007669"/>
    <property type="project" value="UniProtKB-SubCell"/>
</dbReference>
<evidence type="ECO:0000256" key="5">
    <source>
        <dbReference type="ARBA" id="ARBA00022505"/>
    </source>
</evidence>
<keyword evidence="8 9" id="KW-0472">Membrane</keyword>
<name>A0A7X3ING5_9BACL</name>
<comment type="caution">
    <text evidence="12">The sequence shown here is derived from an EMBL/GenBank/DDBJ whole genome shotgun (WGS) entry which is preliminary data.</text>
</comment>
<evidence type="ECO:0000313" key="12">
    <source>
        <dbReference type="EMBL" id="MWV47189.1"/>
    </source>
</evidence>
<feature type="transmembrane region" description="Helical" evidence="9">
    <location>
        <begin position="199"/>
        <end position="218"/>
    </location>
</feature>
<dbReference type="GO" id="GO:0015098">
    <property type="term" value="F:molybdate ion transmembrane transporter activity"/>
    <property type="evidence" value="ECO:0007669"/>
    <property type="project" value="UniProtKB-UniRule"/>
</dbReference>
<dbReference type="InterPro" id="IPR011867">
    <property type="entry name" value="ModB_ABC"/>
</dbReference>
<dbReference type="SUPFAM" id="SSF161098">
    <property type="entry name" value="MetI-like"/>
    <property type="match status" value="1"/>
</dbReference>
<dbReference type="CDD" id="cd06261">
    <property type="entry name" value="TM_PBP2"/>
    <property type="match status" value="1"/>
</dbReference>
<dbReference type="NCBIfam" id="TIGR02141">
    <property type="entry name" value="modB_ABC"/>
    <property type="match status" value="1"/>
</dbReference>
<evidence type="ECO:0000256" key="3">
    <source>
        <dbReference type="ARBA" id="ARBA00022448"/>
    </source>
</evidence>
<evidence type="ECO:0000256" key="9">
    <source>
        <dbReference type="RuleBase" id="RU363032"/>
    </source>
</evidence>
<reference evidence="12 13" key="1">
    <citation type="submission" date="2019-12" db="EMBL/GenBank/DDBJ databases">
        <title>Paenibacillus sp. nov., an endophytic bacterium isolated from the stem of Dendrobium.</title>
        <authorList>
            <person name="Zhao R."/>
        </authorList>
    </citation>
    <scope>NUCLEOTIDE SEQUENCE [LARGE SCALE GENOMIC DNA]</scope>
    <source>
        <strain evidence="12 13">HJL G12</strain>
    </source>
</reference>
<dbReference type="EMBL" id="WUBI01000006">
    <property type="protein sequence ID" value="MWV47189.1"/>
    <property type="molecule type" value="Genomic_DNA"/>
</dbReference>
<evidence type="ECO:0000259" key="11">
    <source>
        <dbReference type="PROSITE" id="PS50928"/>
    </source>
</evidence>
<dbReference type="PANTHER" id="PTHR30183:SF3">
    <property type="entry name" value="MOLYBDENUM TRANSPORT SYSTEM PERMEASE PROTEIN MODB"/>
    <property type="match status" value="1"/>
</dbReference>
<accession>A0A7X3ING5</accession>
<dbReference type="PANTHER" id="PTHR30183">
    <property type="entry name" value="MOLYBDENUM TRANSPORT SYSTEM PERMEASE PROTEIN MODB"/>
    <property type="match status" value="1"/>
</dbReference>
<feature type="transmembrane region" description="Helical" evidence="9">
    <location>
        <begin position="92"/>
        <end position="110"/>
    </location>
</feature>
<dbReference type="AlphaFoldDB" id="A0A7X3ING5"/>
<keyword evidence="5 10" id="KW-0500">Molybdenum</keyword>
<comment type="function">
    <text evidence="10">Part of the binding-protein-dependent transport system for molybdenum; probably responsible for the translocation of the substrate across the membrane.</text>
</comment>
<protein>
    <recommendedName>
        <fullName evidence="10">Molybdenum transport system permease</fullName>
    </recommendedName>
</protein>
<dbReference type="InterPro" id="IPR035906">
    <property type="entry name" value="MetI-like_sf"/>
</dbReference>
<keyword evidence="3 9" id="KW-0813">Transport</keyword>
<feature type="transmembrane region" description="Helical" evidence="9">
    <location>
        <begin position="15"/>
        <end position="35"/>
    </location>
</feature>
<evidence type="ECO:0000313" key="13">
    <source>
        <dbReference type="Proteomes" id="UP000460318"/>
    </source>
</evidence>
<dbReference type="Pfam" id="PF00528">
    <property type="entry name" value="BPD_transp_1"/>
    <property type="match status" value="1"/>
</dbReference>
<comment type="similarity">
    <text evidence="2 10">Belongs to the binding-protein-dependent transport system permease family. CysTW subfamily.</text>
</comment>
<keyword evidence="13" id="KW-1185">Reference proteome</keyword>